<sequence>MIFAAVLALASLSAHAAHPVTPSTTFVEFQPARIGTESKWKAVTFKNNTNAPIDLYGVSWDGPYDVDYNCDGAEPYVMQVNGTCTLYLQFEARTTEPLGLNTGIVGFRLSTGTIIIDAAGFIYTGKAKAGVDNLLSSLTSLGLPTATIDRLRPPLKTARYYLSDSYTSNDQKACPPLRTFIYRTEQEAIAGRMTDWEAVALEMQARAVLYGLRCSCS</sequence>
<feature type="signal peptide" evidence="1">
    <location>
        <begin position="1"/>
        <end position="16"/>
    </location>
</feature>
<reference evidence="2" key="1">
    <citation type="journal article" date="2014" name="Int. J. Syst. Evol. Microbiol.">
        <title>Complete genome sequence of Corynebacterium casei LMG S-19264T (=DSM 44701T), isolated from a smear-ripened cheese.</title>
        <authorList>
            <consortium name="US DOE Joint Genome Institute (JGI-PGF)"/>
            <person name="Walter F."/>
            <person name="Albersmeier A."/>
            <person name="Kalinowski J."/>
            <person name="Ruckert C."/>
        </authorList>
    </citation>
    <scope>NUCLEOTIDE SEQUENCE</scope>
    <source>
        <strain evidence="2">KCTC 23077</strain>
    </source>
</reference>
<gene>
    <name evidence="2" type="ORF">GCM10007067_15180</name>
</gene>
<dbReference type="AlphaFoldDB" id="A0A918SYS7"/>
<keyword evidence="3" id="KW-1185">Reference proteome</keyword>
<evidence type="ECO:0000313" key="2">
    <source>
        <dbReference type="EMBL" id="GHA78756.1"/>
    </source>
</evidence>
<keyword evidence="1" id="KW-0732">Signal</keyword>
<evidence type="ECO:0000256" key="1">
    <source>
        <dbReference type="SAM" id="SignalP"/>
    </source>
</evidence>
<protein>
    <recommendedName>
        <fullName evidence="4">LTD domain-containing protein</fullName>
    </recommendedName>
</protein>
<comment type="caution">
    <text evidence="2">The sequence shown here is derived from an EMBL/GenBank/DDBJ whole genome shotgun (WGS) entry which is preliminary data.</text>
</comment>
<evidence type="ECO:0008006" key="4">
    <source>
        <dbReference type="Google" id="ProtNLM"/>
    </source>
</evidence>
<dbReference type="EMBL" id="BMYD01000002">
    <property type="protein sequence ID" value="GHA78756.1"/>
    <property type="molecule type" value="Genomic_DNA"/>
</dbReference>
<proteinExistence type="predicted"/>
<organism evidence="2 3">
    <name type="scientific">Cognatilysobacter bugurensis</name>
    <dbReference type="NCBI Taxonomy" id="543356"/>
    <lineage>
        <taxon>Bacteria</taxon>
        <taxon>Pseudomonadati</taxon>
        <taxon>Pseudomonadota</taxon>
        <taxon>Gammaproteobacteria</taxon>
        <taxon>Lysobacterales</taxon>
        <taxon>Lysobacteraceae</taxon>
        <taxon>Cognatilysobacter</taxon>
    </lineage>
</organism>
<evidence type="ECO:0000313" key="3">
    <source>
        <dbReference type="Proteomes" id="UP000646426"/>
    </source>
</evidence>
<name>A0A918SYS7_9GAMM</name>
<accession>A0A918SYS7</accession>
<reference evidence="2" key="2">
    <citation type="submission" date="2020-09" db="EMBL/GenBank/DDBJ databases">
        <authorList>
            <person name="Sun Q."/>
            <person name="Kim S."/>
        </authorList>
    </citation>
    <scope>NUCLEOTIDE SEQUENCE</scope>
    <source>
        <strain evidence="2">KCTC 23077</strain>
    </source>
</reference>
<dbReference type="Proteomes" id="UP000646426">
    <property type="component" value="Unassembled WGS sequence"/>
</dbReference>
<feature type="chain" id="PRO_5037839276" description="LTD domain-containing protein" evidence="1">
    <location>
        <begin position="17"/>
        <end position="217"/>
    </location>
</feature>